<dbReference type="Pfam" id="PF06429">
    <property type="entry name" value="Flg_bbr_C"/>
    <property type="match status" value="1"/>
</dbReference>
<dbReference type="InterPro" id="IPR010930">
    <property type="entry name" value="Flg_bb/hook_C_dom"/>
</dbReference>
<feature type="domain" description="Flagellar basal-body/hook protein C-terminal" evidence="7">
    <location>
        <begin position="218"/>
        <end position="262"/>
    </location>
</feature>
<dbReference type="InterPro" id="IPR019776">
    <property type="entry name" value="Flagellar_basal_body_rod_CS"/>
</dbReference>
<gene>
    <name evidence="9" type="ordered locus">Desca_1790</name>
</gene>
<reference evidence="9" key="1">
    <citation type="submission" date="2011-05" db="EMBL/GenBank/DDBJ databases">
        <title>Complete sequence of Desulfotomaculum carboxydivorans CO-1-SRB.</title>
        <authorList>
            <consortium name="US DOE Joint Genome Institute"/>
            <person name="Lucas S."/>
            <person name="Han J."/>
            <person name="Lapidus A."/>
            <person name="Cheng J.-F."/>
            <person name="Goodwin L."/>
            <person name="Pitluck S."/>
            <person name="Peters L."/>
            <person name="Mikhailova N."/>
            <person name="Lu M."/>
            <person name="Han C."/>
            <person name="Tapia R."/>
            <person name="Land M."/>
            <person name="Hauser L."/>
            <person name="Kyrpides N."/>
            <person name="Ivanova N."/>
            <person name="Pagani I."/>
            <person name="Stams A."/>
            <person name="Plugge C."/>
            <person name="Muyzer G."/>
            <person name="Kuever J."/>
            <person name="Parshina S."/>
            <person name="Ivanova A."/>
            <person name="Nazina T."/>
            <person name="Woyke T."/>
        </authorList>
    </citation>
    <scope>NUCLEOTIDE SEQUENCE [LARGE SCALE GENOMIC DNA]</scope>
    <source>
        <strain evidence="9">CO-1-SRB</strain>
    </source>
</reference>
<sequence length="264" mass="28470">MIRSLYSGVSGLKNHQIRMDVVGNNIANVNTTGFKAARVNFQDALSQKISQNPVTGQNQVGTGVKVGNVMNIHTQGPLQNTGRDLDLAIQGDGFFQVQDSSNKKFYTREGTFFIDKNGYIVNSQNYKLCDTSGTAIQLQNMPTSPDYVASISIGKDGKITAKDNNNNDLSPSNAIGLAIFPNPAGLKKEGMSLYSETPESGSPGATLASPGTTSTIESGYLEMSNVDLTEEMTNMITTQRGYQANARVITVSDTLLEELIQLKR</sequence>
<dbReference type="HOGENOM" id="CLU_013687_0_1_9"/>
<evidence type="ECO:0000256" key="4">
    <source>
        <dbReference type="RuleBase" id="RU362116"/>
    </source>
</evidence>
<dbReference type="Pfam" id="PF22692">
    <property type="entry name" value="LlgE_F_G_D1"/>
    <property type="match status" value="1"/>
</dbReference>
<dbReference type="GO" id="GO:0009424">
    <property type="term" value="C:bacterial-type flagellum hook"/>
    <property type="evidence" value="ECO:0007669"/>
    <property type="project" value="TreeGrafter"/>
</dbReference>
<evidence type="ECO:0000256" key="5">
    <source>
        <dbReference type="SAM" id="MobiDB-lite"/>
    </source>
</evidence>
<dbReference type="PANTHER" id="PTHR30435:SF1">
    <property type="entry name" value="FLAGELLAR HOOK PROTEIN FLGE"/>
    <property type="match status" value="1"/>
</dbReference>
<feature type="domain" description="Flagellar basal body rod protein N-terminal" evidence="6">
    <location>
        <begin position="5"/>
        <end position="35"/>
    </location>
</feature>
<keyword evidence="9" id="KW-0969">Cilium</keyword>
<dbReference type="InterPro" id="IPR012836">
    <property type="entry name" value="FlgF"/>
</dbReference>
<feature type="domain" description="Flagellar hook protein FlgE/F/G-like D1" evidence="8">
    <location>
        <begin position="88"/>
        <end position="161"/>
    </location>
</feature>
<evidence type="ECO:0000256" key="3">
    <source>
        <dbReference type="ARBA" id="ARBA00023143"/>
    </source>
</evidence>
<dbReference type="GO" id="GO:0005829">
    <property type="term" value="C:cytosol"/>
    <property type="evidence" value="ECO:0007669"/>
    <property type="project" value="TreeGrafter"/>
</dbReference>
<keyword evidence="10" id="KW-1185">Reference proteome</keyword>
<dbReference type="SUPFAM" id="SSF117143">
    <property type="entry name" value="Flagellar hook protein flgE"/>
    <property type="match status" value="1"/>
</dbReference>
<evidence type="ECO:0000259" key="6">
    <source>
        <dbReference type="Pfam" id="PF00460"/>
    </source>
</evidence>
<evidence type="ECO:0000256" key="1">
    <source>
        <dbReference type="ARBA" id="ARBA00004117"/>
    </source>
</evidence>
<dbReference type="PANTHER" id="PTHR30435">
    <property type="entry name" value="FLAGELLAR PROTEIN"/>
    <property type="match status" value="1"/>
</dbReference>
<dbReference type="InterPro" id="IPR001444">
    <property type="entry name" value="Flag_bb_rod_N"/>
</dbReference>
<dbReference type="NCBIfam" id="TIGR03506">
    <property type="entry name" value="FlgEFG_subfam"/>
    <property type="match status" value="2"/>
</dbReference>
<keyword evidence="9" id="KW-0966">Cell projection</keyword>
<evidence type="ECO:0000313" key="9">
    <source>
        <dbReference type="EMBL" id="AEF94637.1"/>
    </source>
</evidence>
<dbReference type="NCBIfam" id="TIGR02490">
    <property type="entry name" value="flgF"/>
    <property type="match status" value="1"/>
</dbReference>
<accession>F6B800</accession>
<evidence type="ECO:0000313" key="10">
    <source>
        <dbReference type="Proteomes" id="UP000009226"/>
    </source>
</evidence>
<dbReference type="AlphaFoldDB" id="F6B800"/>
<dbReference type="Pfam" id="PF00460">
    <property type="entry name" value="Flg_bb_rod"/>
    <property type="match status" value="1"/>
</dbReference>
<dbReference type="InterPro" id="IPR037925">
    <property type="entry name" value="FlgE/F/G-like"/>
</dbReference>
<dbReference type="EMBL" id="CP002736">
    <property type="protein sequence ID" value="AEF94637.1"/>
    <property type="molecule type" value="Genomic_DNA"/>
</dbReference>
<dbReference type="RefSeq" id="WP_013810373.1">
    <property type="nucleotide sequence ID" value="NC_015565.1"/>
</dbReference>
<dbReference type="STRING" id="868595.Desca_1790"/>
<name>F6B800_DESCC</name>
<evidence type="ECO:0000259" key="8">
    <source>
        <dbReference type="Pfam" id="PF22692"/>
    </source>
</evidence>
<dbReference type="GO" id="GO:0071978">
    <property type="term" value="P:bacterial-type flagellum-dependent swarming motility"/>
    <property type="evidence" value="ECO:0007669"/>
    <property type="project" value="TreeGrafter"/>
</dbReference>
<keyword evidence="3 4" id="KW-0975">Bacterial flagellum</keyword>
<protein>
    <submittedName>
        <fullName evidence="9">Flagellar hook-basal body protein</fullName>
    </submittedName>
</protein>
<evidence type="ECO:0000259" key="7">
    <source>
        <dbReference type="Pfam" id="PF06429"/>
    </source>
</evidence>
<evidence type="ECO:0000256" key="2">
    <source>
        <dbReference type="ARBA" id="ARBA00009677"/>
    </source>
</evidence>
<dbReference type="GO" id="GO:0030694">
    <property type="term" value="C:bacterial-type flagellum basal body, rod"/>
    <property type="evidence" value="ECO:0007669"/>
    <property type="project" value="InterPro"/>
</dbReference>
<comment type="subcellular location">
    <subcellularLocation>
        <location evidence="1 4">Bacterial flagellum basal body</location>
    </subcellularLocation>
</comment>
<keyword evidence="9" id="KW-0282">Flagellum</keyword>
<dbReference type="InterPro" id="IPR053967">
    <property type="entry name" value="LlgE_F_G-like_D1"/>
</dbReference>
<dbReference type="InterPro" id="IPR020013">
    <property type="entry name" value="Flagellar_FlgE/F/G"/>
</dbReference>
<comment type="similarity">
    <text evidence="2 4">Belongs to the flagella basal body rod proteins family.</text>
</comment>
<dbReference type="PROSITE" id="PS00588">
    <property type="entry name" value="FLAGELLA_BB_ROD"/>
    <property type="match status" value="1"/>
</dbReference>
<dbReference type="eggNOG" id="COG4786">
    <property type="taxonomic scope" value="Bacteria"/>
</dbReference>
<proteinExistence type="inferred from homology"/>
<dbReference type="Proteomes" id="UP000009226">
    <property type="component" value="Chromosome"/>
</dbReference>
<organism evidence="9 10">
    <name type="scientific">Desulfotomaculum nigrificans (strain DSM 14880 / VKM B-2319 / CO-1-SRB)</name>
    <name type="common">Desulfotomaculum carboxydivorans</name>
    <dbReference type="NCBI Taxonomy" id="868595"/>
    <lineage>
        <taxon>Bacteria</taxon>
        <taxon>Bacillati</taxon>
        <taxon>Bacillota</taxon>
        <taxon>Clostridia</taxon>
        <taxon>Eubacteriales</taxon>
        <taxon>Desulfotomaculaceae</taxon>
        <taxon>Desulfotomaculum</taxon>
    </lineage>
</organism>
<feature type="region of interest" description="Disordered" evidence="5">
    <location>
        <begin position="193"/>
        <end position="213"/>
    </location>
</feature>
<dbReference type="KEGG" id="dca:Desca_1790"/>